<sequence>MPEEIASGTARLLSDAMPSGTPPDERGSRVSAEIVARFVDVAVDALSAAREEIDALNVYPVPDGDTGTNMFLTVSAARDALREAMAAGAAPEDSLAAFSKGALMGARGNSGVILSQILGALVHRLTTADPGERNAQVVASAIDQATVAAYDAVGTPVEGTMLSVARGAADAALAHAASEGSRGREVFAAAARGAREALARTPDQLQVLKDAGVVDAGGRGLSVVLDAAETALTGRRPTPVTAPMGTRHIPTPATGPLAGSAGAVAGAHALVEDGPAYEVMYLLDAPDDRLPALKAALAALGDSLVVVGADGLWNVHVHVDDVGAAVEAGIEAGRPHRIRVTHFAEQVAEQQARRDGERSGRRVVAVAAGPGLRALFEAAGATVVDGGPGRRPSAGMLLEAITDCGAAEVVVLPNDPDSVRSAEVAARTAETDEVTRGIRVVVIPTVAQVQGLAALAVHEPGRAFDRDVLEMTATARHSRHGAVTVAARAAMTMAGPCRPGDVLGVLEGDFVVVGDDPYAVATDVLTRLLGGGGELVTVVVGAEEGAAELGARCAAYVEEQHPLVDVVVYDGGQERYPLLVGVE</sequence>
<dbReference type="InterPro" id="IPR019986">
    <property type="entry name" value="YloV-like"/>
</dbReference>
<dbReference type="InterPro" id="IPR048394">
    <property type="entry name" value="FakA-like_M"/>
</dbReference>
<dbReference type="SMART" id="SM01121">
    <property type="entry name" value="Dak1_2"/>
    <property type="match status" value="1"/>
</dbReference>
<name>A0ABP5JEK7_9ACTN</name>
<comment type="caution">
    <text evidence="3">The sequence shown here is derived from an EMBL/GenBank/DDBJ whole genome shotgun (WGS) entry which is preliminary data.</text>
</comment>
<dbReference type="Proteomes" id="UP001500575">
    <property type="component" value="Unassembled WGS sequence"/>
</dbReference>
<evidence type="ECO:0000313" key="3">
    <source>
        <dbReference type="EMBL" id="GAA2115985.1"/>
    </source>
</evidence>
<accession>A0ABP5JEK7</accession>
<dbReference type="InterPro" id="IPR036117">
    <property type="entry name" value="DhaL_dom_sf"/>
</dbReference>
<dbReference type="EMBL" id="BAAAQQ010000002">
    <property type="protein sequence ID" value="GAA2115985.1"/>
    <property type="molecule type" value="Genomic_DNA"/>
</dbReference>
<dbReference type="PANTHER" id="PTHR33434">
    <property type="entry name" value="DEGV DOMAIN-CONTAINING PROTEIN DR_1986-RELATED"/>
    <property type="match status" value="1"/>
</dbReference>
<proteinExistence type="predicted"/>
<dbReference type="Pfam" id="PF02734">
    <property type="entry name" value="Dak2"/>
    <property type="match status" value="1"/>
</dbReference>
<dbReference type="InterPro" id="IPR004007">
    <property type="entry name" value="DhaL_dom"/>
</dbReference>
<dbReference type="SUPFAM" id="SSF101473">
    <property type="entry name" value="DhaL-like"/>
    <property type="match status" value="1"/>
</dbReference>
<dbReference type="PANTHER" id="PTHR33434:SF4">
    <property type="entry name" value="PHOSPHATASE PROTEIN"/>
    <property type="match status" value="1"/>
</dbReference>
<feature type="domain" description="DhaL" evidence="2">
    <location>
        <begin position="33"/>
        <end position="230"/>
    </location>
</feature>
<reference evidence="4" key="1">
    <citation type="journal article" date="2019" name="Int. J. Syst. Evol. Microbiol.">
        <title>The Global Catalogue of Microorganisms (GCM) 10K type strain sequencing project: providing services to taxonomists for standard genome sequencing and annotation.</title>
        <authorList>
            <consortium name="The Broad Institute Genomics Platform"/>
            <consortium name="The Broad Institute Genome Sequencing Center for Infectious Disease"/>
            <person name="Wu L."/>
            <person name="Ma J."/>
        </authorList>
    </citation>
    <scope>NUCLEOTIDE SEQUENCE [LARGE SCALE GENOMIC DNA]</scope>
    <source>
        <strain evidence="4">JCM 16021</strain>
    </source>
</reference>
<keyword evidence="4" id="KW-1185">Reference proteome</keyword>
<protein>
    <submittedName>
        <fullName evidence="3">DAK2 domain-containing protein</fullName>
    </submittedName>
</protein>
<organism evidence="3 4">
    <name type="scientific">Nocardioides bigeumensis</name>
    <dbReference type="NCBI Taxonomy" id="433657"/>
    <lineage>
        <taxon>Bacteria</taxon>
        <taxon>Bacillati</taxon>
        <taxon>Actinomycetota</taxon>
        <taxon>Actinomycetes</taxon>
        <taxon>Propionibacteriales</taxon>
        <taxon>Nocardioidaceae</taxon>
        <taxon>Nocardioides</taxon>
    </lineage>
</organism>
<evidence type="ECO:0000313" key="4">
    <source>
        <dbReference type="Proteomes" id="UP001500575"/>
    </source>
</evidence>
<dbReference type="SMART" id="SM01120">
    <property type="entry name" value="Dak2"/>
    <property type="match status" value="1"/>
</dbReference>
<dbReference type="Gene3D" id="1.25.40.340">
    <property type="match status" value="1"/>
</dbReference>
<dbReference type="Pfam" id="PF21645">
    <property type="entry name" value="FakA-like_M"/>
    <property type="match status" value="1"/>
</dbReference>
<dbReference type="InterPro" id="IPR050270">
    <property type="entry name" value="DegV_domain_contain"/>
</dbReference>
<gene>
    <name evidence="3" type="ORF">GCM10009843_05850</name>
</gene>
<evidence type="ECO:0000256" key="1">
    <source>
        <dbReference type="SAM" id="MobiDB-lite"/>
    </source>
</evidence>
<evidence type="ECO:0000259" key="2">
    <source>
        <dbReference type="PROSITE" id="PS51480"/>
    </source>
</evidence>
<dbReference type="Pfam" id="PF13684">
    <property type="entry name" value="FakA-like_C"/>
    <property type="match status" value="1"/>
</dbReference>
<feature type="region of interest" description="Disordered" evidence="1">
    <location>
        <begin position="1"/>
        <end position="29"/>
    </location>
</feature>
<dbReference type="PROSITE" id="PS51480">
    <property type="entry name" value="DHAL"/>
    <property type="match status" value="1"/>
</dbReference>
<dbReference type="InterPro" id="IPR033470">
    <property type="entry name" value="FakA-like_C"/>
</dbReference>
<dbReference type="NCBIfam" id="TIGR03599">
    <property type="entry name" value="YloV"/>
    <property type="match status" value="1"/>
</dbReference>